<evidence type="ECO:0000256" key="7">
    <source>
        <dbReference type="ARBA" id="ARBA00022989"/>
    </source>
</evidence>
<dbReference type="AlphaFoldDB" id="A0A7J7JF21"/>
<dbReference type="InterPro" id="IPR009357">
    <property type="entry name" value="Riboflavin_transptr"/>
</dbReference>
<feature type="transmembrane region" description="Helical" evidence="9">
    <location>
        <begin position="23"/>
        <end position="45"/>
    </location>
</feature>
<evidence type="ECO:0000256" key="8">
    <source>
        <dbReference type="ARBA" id="ARBA00023136"/>
    </source>
</evidence>
<feature type="transmembrane region" description="Helical" evidence="9">
    <location>
        <begin position="228"/>
        <end position="246"/>
    </location>
</feature>
<keyword evidence="5 9" id="KW-1003">Cell membrane</keyword>
<name>A0A7J7JF21_BUGNE</name>
<evidence type="ECO:0000313" key="10">
    <source>
        <dbReference type="EMBL" id="KAF6024224.1"/>
    </source>
</evidence>
<feature type="transmembrane region" description="Helical" evidence="9">
    <location>
        <begin position="311"/>
        <end position="332"/>
    </location>
</feature>
<sequence length="498" mass="54494">MLIIIMTTFLNKYQLIDQAHPKLIMNVKTVITILLFIVFGWSSWIDVNGLWVELPVMVHQLPEGWNLPSYFTVMIQLANIGPLAYGLVKYLCRRRPLNSEDGGLQTLETVTIFIITGVGMLATLLLAFFWHETSFIGGVEHSTVLLVLVFFLSLVDCTSSVTFLPFLSRFKAIYMTPFYIGEGLSGLLPTALAFIQGSGEYSCVNQTTNGTSSIQPNYYPLLFPVQDFFVVLCCMLSLSILAFIVLRYSGYCRSEVCDKPEYLKGYQSSNTGSERFANSTVTESQATLPVVDSGSPMISGGQKSGLTTVQYFSLLGVMALVSCLANGALPSIQIYSLLPYGQLYYSLGVKLAMLANPLACFLGFCAFRQSFIVLNILTAVAMASAAYIIVIASYSPTPPVEGVAGAVFMVLVWIIFTAVVSYLKVYISSILLKKGHSALFWAGVVTQVGSCVGAIVAFICTTVAQLFTPAPFLLNVHLPNVSNSSGLAKYYMKMFYLL</sequence>
<evidence type="ECO:0000256" key="2">
    <source>
        <dbReference type="ARBA" id="ARBA00004651"/>
    </source>
</evidence>
<evidence type="ECO:0000256" key="6">
    <source>
        <dbReference type="ARBA" id="ARBA00022692"/>
    </source>
</evidence>
<feature type="transmembrane region" description="Helical" evidence="9">
    <location>
        <begin position="109"/>
        <end position="131"/>
    </location>
</feature>
<dbReference type="PANTHER" id="PTHR12929:SF10">
    <property type="entry name" value="RIBOFLAVIN TRANSPORTER"/>
    <property type="match status" value="1"/>
</dbReference>
<dbReference type="Proteomes" id="UP000593567">
    <property type="component" value="Unassembled WGS sequence"/>
</dbReference>
<comment type="similarity">
    <text evidence="3 9">Belongs to the riboflavin transporter family.</text>
</comment>
<keyword evidence="8 9" id="KW-0472">Membrane</keyword>
<reference evidence="10" key="1">
    <citation type="submission" date="2020-06" db="EMBL/GenBank/DDBJ databases">
        <title>Draft genome of Bugula neritina, a colonial animal packing powerful symbionts and potential medicines.</title>
        <authorList>
            <person name="Rayko M."/>
        </authorList>
    </citation>
    <scope>NUCLEOTIDE SEQUENCE [LARGE SCALE GENOMIC DNA]</scope>
    <source>
        <strain evidence="10">Kwan_BN1</strain>
    </source>
</reference>
<comment type="function">
    <text evidence="9">Plasma membrane transporter mediating the uptake by cells of the water soluble vitamin B2/riboflavin that plays a key role in biochemical oxidation-reduction reactions of the carbohydrate, lipid, and amino acid metabolism.</text>
</comment>
<feature type="transmembrane region" description="Helical" evidence="9">
    <location>
        <begin position="344"/>
        <end position="364"/>
    </location>
</feature>
<evidence type="ECO:0000256" key="5">
    <source>
        <dbReference type="ARBA" id="ARBA00022475"/>
    </source>
</evidence>
<feature type="transmembrane region" description="Helical" evidence="9">
    <location>
        <begin position="143"/>
        <end position="166"/>
    </location>
</feature>
<protein>
    <recommendedName>
        <fullName evidence="9">Riboflavin transporter</fullName>
    </recommendedName>
</protein>
<dbReference type="EMBL" id="VXIV02002605">
    <property type="protein sequence ID" value="KAF6024224.1"/>
    <property type="molecule type" value="Genomic_DNA"/>
</dbReference>
<keyword evidence="7 9" id="KW-1133">Transmembrane helix</keyword>
<accession>A0A7J7JF21</accession>
<gene>
    <name evidence="10" type="ORF">EB796_017476</name>
</gene>
<feature type="transmembrane region" description="Helical" evidence="9">
    <location>
        <begin position="178"/>
        <end position="195"/>
    </location>
</feature>
<dbReference type="GO" id="GO:0005886">
    <property type="term" value="C:plasma membrane"/>
    <property type="evidence" value="ECO:0007669"/>
    <property type="project" value="UniProtKB-SubCell"/>
</dbReference>
<keyword evidence="4 9" id="KW-0813">Transport</keyword>
<evidence type="ECO:0000256" key="4">
    <source>
        <dbReference type="ARBA" id="ARBA00022448"/>
    </source>
</evidence>
<comment type="subcellular location">
    <subcellularLocation>
        <location evidence="2 9">Cell membrane</location>
        <topology evidence="2 9">Multi-pass membrane protein</topology>
    </subcellularLocation>
</comment>
<feature type="transmembrane region" description="Helical" evidence="9">
    <location>
        <begin position="371"/>
        <end position="394"/>
    </location>
</feature>
<organism evidence="10 11">
    <name type="scientific">Bugula neritina</name>
    <name type="common">Brown bryozoan</name>
    <name type="synonym">Sertularia neritina</name>
    <dbReference type="NCBI Taxonomy" id="10212"/>
    <lineage>
        <taxon>Eukaryota</taxon>
        <taxon>Metazoa</taxon>
        <taxon>Spiralia</taxon>
        <taxon>Lophotrochozoa</taxon>
        <taxon>Bryozoa</taxon>
        <taxon>Gymnolaemata</taxon>
        <taxon>Cheilostomatida</taxon>
        <taxon>Flustrina</taxon>
        <taxon>Buguloidea</taxon>
        <taxon>Bugulidae</taxon>
        <taxon>Bugula</taxon>
    </lineage>
</organism>
<dbReference type="GO" id="GO:0032217">
    <property type="term" value="F:riboflavin transmembrane transporter activity"/>
    <property type="evidence" value="ECO:0007669"/>
    <property type="project" value="UniProtKB-UniRule"/>
</dbReference>
<dbReference type="Pfam" id="PF06237">
    <property type="entry name" value="SLC52_ribofla_tr"/>
    <property type="match status" value="1"/>
</dbReference>
<comment type="catalytic activity">
    <reaction evidence="1 9">
        <text>riboflavin(in) = riboflavin(out)</text>
        <dbReference type="Rhea" id="RHEA:35015"/>
        <dbReference type="ChEBI" id="CHEBI:57986"/>
    </reaction>
</comment>
<evidence type="ECO:0000256" key="1">
    <source>
        <dbReference type="ARBA" id="ARBA00000215"/>
    </source>
</evidence>
<keyword evidence="11" id="KW-1185">Reference proteome</keyword>
<comment type="caution">
    <text evidence="10">The sequence shown here is derived from an EMBL/GenBank/DDBJ whole genome shotgun (WGS) entry which is preliminary data.</text>
</comment>
<feature type="transmembrane region" description="Helical" evidence="9">
    <location>
        <begin position="406"/>
        <end position="427"/>
    </location>
</feature>
<evidence type="ECO:0000256" key="3">
    <source>
        <dbReference type="ARBA" id="ARBA00006366"/>
    </source>
</evidence>
<feature type="transmembrane region" description="Helical" evidence="9">
    <location>
        <begin position="439"/>
        <end position="467"/>
    </location>
</feature>
<evidence type="ECO:0000313" key="11">
    <source>
        <dbReference type="Proteomes" id="UP000593567"/>
    </source>
</evidence>
<feature type="transmembrane region" description="Helical" evidence="9">
    <location>
        <begin position="65"/>
        <end position="88"/>
    </location>
</feature>
<dbReference type="PANTHER" id="PTHR12929">
    <property type="entry name" value="SOLUTE CARRIER FAMILY 52"/>
    <property type="match status" value="1"/>
</dbReference>
<keyword evidence="6 9" id="KW-0812">Transmembrane</keyword>
<dbReference type="OrthoDB" id="9995836at2759"/>
<evidence type="ECO:0000256" key="9">
    <source>
        <dbReference type="RuleBase" id="RU368035"/>
    </source>
</evidence>
<proteinExistence type="inferred from homology"/>